<protein>
    <submittedName>
        <fullName evidence="2">Uncharacterized protein</fullName>
    </submittedName>
</protein>
<keyword evidence="1" id="KW-0812">Transmembrane</keyword>
<accession>A0A164ND71</accession>
<feature type="transmembrane region" description="Helical" evidence="1">
    <location>
        <begin position="80"/>
        <end position="97"/>
    </location>
</feature>
<dbReference type="RefSeq" id="WP_063261666.1">
    <property type="nucleotide sequence ID" value="NZ_LJKE01000056.1"/>
</dbReference>
<dbReference type="EMBL" id="LJKE01000056">
    <property type="protein sequence ID" value="KZD63368.1"/>
    <property type="molecule type" value="Genomic_DNA"/>
</dbReference>
<proteinExistence type="predicted"/>
<feature type="transmembrane region" description="Helical" evidence="1">
    <location>
        <begin position="103"/>
        <end position="126"/>
    </location>
</feature>
<dbReference type="AlphaFoldDB" id="A0A164ND71"/>
<keyword evidence="1" id="KW-0472">Membrane</keyword>
<sequence>MNKMSNDYISSENQDVIYEINSVLPKLERLQGEYEVDAEKKKQEDEPWKKRFDKASGEFYHRSKAMLDIKPFFDEENTKNHAMLGGGIWLLLCIMAPPPPDQFFTMLFGNVLLALFIWFILIWVIIKPINKVLNIKIKRRIEQNKIELEEIKKREYPILFEKKPSYVYMDVQLKNTQQAFKPLKEQHPKLEFLLYGAHGFSDTIEGLQYVRNLLENGIAQTLDYATDMLFERNAAKRKIREAEINRNYEAARVYQEEQRRKEEAAYQRSREEYARREAEETAWLKEQEQKRQQAFENEIRTGIENSARHAREWGKDRQTVKMYDDQLGRSYHERLDEDRKYEYGEKDKASDIGGDI</sequence>
<gene>
    <name evidence="2" type="ORF">B4088_3353</name>
</gene>
<organism evidence="2 3">
    <name type="scientific">Bacillus cereus</name>
    <dbReference type="NCBI Taxonomy" id="1396"/>
    <lineage>
        <taxon>Bacteria</taxon>
        <taxon>Bacillati</taxon>
        <taxon>Bacillota</taxon>
        <taxon>Bacilli</taxon>
        <taxon>Bacillales</taxon>
        <taxon>Bacillaceae</taxon>
        <taxon>Bacillus</taxon>
        <taxon>Bacillus cereus group</taxon>
    </lineage>
</organism>
<dbReference type="PATRIC" id="fig|1396.535.peg.3999"/>
<evidence type="ECO:0000256" key="1">
    <source>
        <dbReference type="SAM" id="Phobius"/>
    </source>
</evidence>
<keyword evidence="1" id="KW-1133">Transmembrane helix</keyword>
<dbReference type="Proteomes" id="UP000076482">
    <property type="component" value="Unassembled WGS sequence"/>
</dbReference>
<name>A0A164ND71_BACCE</name>
<evidence type="ECO:0000313" key="2">
    <source>
        <dbReference type="EMBL" id="KZD63368.1"/>
    </source>
</evidence>
<evidence type="ECO:0000313" key="3">
    <source>
        <dbReference type="Proteomes" id="UP000076482"/>
    </source>
</evidence>
<comment type="caution">
    <text evidence="2">The sequence shown here is derived from an EMBL/GenBank/DDBJ whole genome shotgun (WGS) entry which is preliminary data.</text>
</comment>
<reference evidence="2 3" key="1">
    <citation type="submission" date="2015-09" db="EMBL/GenBank/DDBJ databases">
        <title>Bacillus cereus food isolates.</title>
        <authorList>
            <person name="Boekhorst J."/>
        </authorList>
    </citation>
    <scope>NUCLEOTIDE SEQUENCE [LARGE SCALE GENOMIC DNA]</scope>
    <source>
        <strain evidence="2 3">B4088</strain>
    </source>
</reference>